<name>A0A182UNW8_ANOME</name>
<dbReference type="EnsemblMetazoa" id="AMEM001121-RA">
    <property type="protein sequence ID" value="AMEM001121-PA"/>
    <property type="gene ID" value="AMEM001121"/>
</dbReference>
<dbReference type="Proteomes" id="UP000075903">
    <property type="component" value="Unassembled WGS sequence"/>
</dbReference>
<evidence type="ECO:0000256" key="1">
    <source>
        <dbReference type="SAM" id="MobiDB-lite"/>
    </source>
</evidence>
<accession>A0A182UNW8</accession>
<feature type="region of interest" description="Disordered" evidence="1">
    <location>
        <begin position="85"/>
        <end position="104"/>
    </location>
</feature>
<feature type="compositionally biased region" description="Polar residues" evidence="1">
    <location>
        <begin position="85"/>
        <end position="95"/>
    </location>
</feature>
<evidence type="ECO:0000313" key="2">
    <source>
        <dbReference type="EnsemblMetazoa" id="AMEM001121-PA"/>
    </source>
</evidence>
<reference evidence="2" key="1">
    <citation type="submission" date="2020-05" db="UniProtKB">
        <authorList>
            <consortium name="EnsemblMetazoa"/>
        </authorList>
    </citation>
    <scope>IDENTIFICATION</scope>
    <source>
        <strain evidence="2">MAF</strain>
    </source>
</reference>
<sequence length="104" mass="11290">MPPDADGKQLEKREKGANDLIINIIILTTLPVSRQHQQLDGFNTSMHTVTETITIEICTGDQVWAEASLNAAWLRLSEPVTHGTETVTKASNSTGPAVIKPTKP</sequence>
<keyword evidence="3" id="KW-1185">Reference proteome</keyword>
<dbReference type="AlphaFoldDB" id="A0A182UNW8"/>
<organism evidence="2 3">
    <name type="scientific">Anopheles merus</name>
    <name type="common">Mosquito</name>
    <dbReference type="NCBI Taxonomy" id="30066"/>
    <lineage>
        <taxon>Eukaryota</taxon>
        <taxon>Metazoa</taxon>
        <taxon>Ecdysozoa</taxon>
        <taxon>Arthropoda</taxon>
        <taxon>Hexapoda</taxon>
        <taxon>Insecta</taxon>
        <taxon>Pterygota</taxon>
        <taxon>Neoptera</taxon>
        <taxon>Endopterygota</taxon>
        <taxon>Diptera</taxon>
        <taxon>Nematocera</taxon>
        <taxon>Culicoidea</taxon>
        <taxon>Culicidae</taxon>
        <taxon>Anophelinae</taxon>
        <taxon>Anopheles</taxon>
    </lineage>
</organism>
<protein>
    <submittedName>
        <fullName evidence="2">Uncharacterized protein</fullName>
    </submittedName>
</protein>
<dbReference type="VEuPathDB" id="VectorBase:AMEM001121"/>
<proteinExistence type="predicted"/>
<evidence type="ECO:0000313" key="3">
    <source>
        <dbReference type="Proteomes" id="UP000075903"/>
    </source>
</evidence>